<comment type="pathway">
    <text evidence="8">Amino-acid biosynthesis; L-proline biosynthesis; L-glutamate 5-semialdehyde from L-glutamate: step 1/2.</text>
</comment>
<reference evidence="10 11" key="1">
    <citation type="journal article" date="2019" name="mSystems">
        <title>Life at home and on the roam: Genomic adaptions reflect the dual lifestyle of an intracellular, facultative symbiont.</title>
        <authorList>
            <person name="Burgsdorf I."/>
        </authorList>
    </citation>
    <scope>NUCLEOTIDE SEQUENCE [LARGE SCALE GENOMIC DNA]</scope>
    <source>
        <strain evidence="10">277cV</strain>
    </source>
</reference>
<gene>
    <name evidence="8 10" type="primary">proB</name>
    <name evidence="10" type="ORF">ERJ67_03400</name>
</gene>
<dbReference type="NCBIfam" id="TIGR01027">
    <property type="entry name" value="proB"/>
    <property type="match status" value="1"/>
</dbReference>
<evidence type="ECO:0000256" key="4">
    <source>
        <dbReference type="ARBA" id="ARBA00022679"/>
    </source>
</evidence>
<evidence type="ECO:0000313" key="11">
    <source>
        <dbReference type="Proteomes" id="UP000317990"/>
    </source>
</evidence>
<dbReference type="InterPro" id="IPR019797">
    <property type="entry name" value="Glutamate_5-kinase_CS"/>
</dbReference>
<comment type="function">
    <text evidence="8">Catalyzes the transfer of a phosphate group to glutamate to form L-glutamate 5-phosphate.</text>
</comment>
<dbReference type="PIRSF" id="PIRSF000729">
    <property type="entry name" value="GK"/>
    <property type="match status" value="1"/>
</dbReference>
<evidence type="ECO:0000256" key="5">
    <source>
        <dbReference type="ARBA" id="ARBA00022741"/>
    </source>
</evidence>
<dbReference type="PROSITE" id="PS50890">
    <property type="entry name" value="PUA"/>
    <property type="match status" value="1"/>
</dbReference>
<dbReference type="Pfam" id="PF01472">
    <property type="entry name" value="PUA"/>
    <property type="match status" value="1"/>
</dbReference>
<dbReference type="EMBL" id="SRMO01000050">
    <property type="protein sequence ID" value="TGG93794.1"/>
    <property type="molecule type" value="Genomic_DNA"/>
</dbReference>
<sequence>MVIKVGTSVLRGHGDRDTKAVIRDLAASICRQQANRCRVVLVSSGAVGLGSARLGFAERPRDLVTLQASAAVGQGQLMKLYDAAFEAHGQRVAQVLLTRADLVSRRRYRNASGTLHRLLELGVVPIINENDALAVDELRFGDNDTLSALVATVVAASELVLLTDIDRLYSADPRRDSSAEPISEVRSRRELDALQGTAEGSGHWGTGGMTTKLAAARIATRAGITVRLADGRAGAVLDHLLEGNQTGTSFLPDALPVPERKRWLTHGVLPRGSLRLDAGAVDAISCRGASLLAVGIRSVEGSFESEEVVRLCHLDGREFARGVSRHGSSVVNSIKGCRSAVVDQRLGDSGCACVVHRDDLVVLDGG</sequence>
<evidence type="ECO:0000256" key="7">
    <source>
        <dbReference type="ARBA" id="ARBA00022840"/>
    </source>
</evidence>
<dbReference type="InterPro" id="IPR036393">
    <property type="entry name" value="AceGlu_kinase-like_sf"/>
</dbReference>
<dbReference type="SUPFAM" id="SSF88697">
    <property type="entry name" value="PUA domain-like"/>
    <property type="match status" value="1"/>
</dbReference>
<dbReference type="GO" id="GO:0055129">
    <property type="term" value="P:L-proline biosynthetic process"/>
    <property type="evidence" value="ECO:0007669"/>
    <property type="project" value="UniProtKB-UniRule"/>
</dbReference>
<dbReference type="InterPro" id="IPR011529">
    <property type="entry name" value="Glu_5kinase"/>
</dbReference>
<dbReference type="InterPro" id="IPR036974">
    <property type="entry name" value="PUA_sf"/>
</dbReference>
<evidence type="ECO:0000256" key="6">
    <source>
        <dbReference type="ARBA" id="ARBA00022777"/>
    </source>
</evidence>
<dbReference type="SUPFAM" id="SSF53633">
    <property type="entry name" value="Carbamate kinase-like"/>
    <property type="match status" value="1"/>
</dbReference>
<keyword evidence="7 8" id="KW-0067">ATP-binding</keyword>
<comment type="subcellular location">
    <subcellularLocation>
        <location evidence="8">Cytoplasm</location>
    </subcellularLocation>
</comment>
<dbReference type="SMART" id="SM00359">
    <property type="entry name" value="PUA"/>
    <property type="match status" value="1"/>
</dbReference>
<evidence type="ECO:0000313" key="10">
    <source>
        <dbReference type="EMBL" id="TGG93794.1"/>
    </source>
</evidence>
<feature type="binding site" evidence="8">
    <location>
        <position position="44"/>
    </location>
    <ligand>
        <name>substrate</name>
    </ligand>
</feature>
<dbReference type="PANTHER" id="PTHR43654:SF1">
    <property type="entry name" value="ISOPENTENYL PHOSPHATE KINASE"/>
    <property type="match status" value="1"/>
</dbReference>
<comment type="similarity">
    <text evidence="8">Belongs to the glutamate 5-kinase family.</text>
</comment>
<dbReference type="Proteomes" id="UP000317990">
    <property type="component" value="Unassembled WGS sequence"/>
</dbReference>
<dbReference type="CDD" id="cd04242">
    <property type="entry name" value="AAK_G5K_ProB"/>
    <property type="match status" value="1"/>
</dbReference>
<keyword evidence="4 8" id="KW-0808">Transferase</keyword>
<keyword evidence="2 8" id="KW-0028">Amino-acid biosynthesis</keyword>
<accession>A0A524RPQ7</accession>
<dbReference type="EC" id="2.7.2.11" evidence="8"/>
<dbReference type="InterPro" id="IPR015947">
    <property type="entry name" value="PUA-like_sf"/>
</dbReference>
<keyword evidence="6 8" id="KW-0418">Kinase</keyword>
<feature type="binding site" evidence="8">
    <location>
        <begin position="163"/>
        <end position="164"/>
    </location>
    <ligand>
        <name>ATP</name>
        <dbReference type="ChEBI" id="CHEBI:30616"/>
    </ligand>
</feature>
<dbReference type="Gene3D" id="2.30.130.10">
    <property type="entry name" value="PUA domain"/>
    <property type="match status" value="1"/>
</dbReference>
<dbReference type="HAMAP" id="MF_00456">
    <property type="entry name" value="ProB"/>
    <property type="match status" value="1"/>
</dbReference>
<evidence type="ECO:0000256" key="8">
    <source>
        <dbReference type="HAMAP-Rule" id="MF_00456"/>
    </source>
</evidence>
<evidence type="ECO:0000259" key="9">
    <source>
        <dbReference type="SMART" id="SM00359"/>
    </source>
</evidence>
<dbReference type="PROSITE" id="PS00902">
    <property type="entry name" value="GLUTAMATE_5_KINASE"/>
    <property type="match status" value="1"/>
</dbReference>
<dbReference type="Gene3D" id="3.40.1160.10">
    <property type="entry name" value="Acetylglutamate kinase-like"/>
    <property type="match status" value="1"/>
</dbReference>
<evidence type="ECO:0000256" key="3">
    <source>
        <dbReference type="ARBA" id="ARBA00022650"/>
    </source>
</evidence>
<dbReference type="PANTHER" id="PTHR43654">
    <property type="entry name" value="GLUTAMATE 5-KINASE"/>
    <property type="match status" value="1"/>
</dbReference>
<dbReference type="CDD" id="cd21157">
    <property type="entry name" value="PUA_G5K"/>
    <property type="match status" value="1"/>
</dbReference>
<dbReference type="FunFam" id="3.40.1160.10:FF:000018">
    <property type="entry name" value="Glutamate 5-kinase"/>
    <property type="match status" value="1"/>
</dbReference>
<dbReference type="InterPro" id="IPR002478">
    <property type="entry name" value="PUA"/>
</dbReference>
<dbReference type="AlphaFoldDB" id="A0A524RPQ7"/>
<proteinExistence type="inferred from homology"/>
<dbReference type="InterPro" id="IPR041739">
    <property type="entry name" value="G5K_ProB"/>
</dbReference>
<dbReference type="Pfam" id="PF00696">
    <property type="entry name" value="AA_kinase"/>
    <property type="match status" value="1"/>
</dbReference>
<evidence type="ECO:0000256" key="1">
    <source>
        <dbReference type="ARBA" id="ARBA00022490"/>
    </source>
</evidence>
<dbReference type="InterPro" id="IPR005715">
    <property type="entry name" value="Glu_5kinase/COase_Synthase"/>
</dbReference>
<feature type="domain" description="PUA" evidence="9">
    <location>
        <begin position="272"/>
        <end position="351"/>
    </location>
</feature>
<dbReference type="GO" id="GO:0004349">
    <property type="term" value="F:glutamate 5-kinase activity"/>
    <property type="evidence" value="ECO:0007669"/>
    <property type="project" value="UniProtKB-UniRule"/>
</dbReference>
<evidence type="ECO:0000256" key="2">
    <source>
        <dbReference type="ARBA" id="ARBA00022605"/>
    </source>
</evidence>
<feature type="binding site" evidence="8">
    <location>
        <position position="4"/>
    </location>
    <ligand>
        <name>ATP</name>
        <dbReference type="ChEBI" id="CHEBI:30616"/>
    </ligand>
</feature>
<dbReference type="GO" id="GO:0003723">
    <property type="term" value="F:RNA binding"/>
    <property type="evidence" value="ECO:0007669"/>
    <property type="project" value="InterPro"/>
</dbReference>
<keyword evidence="3 8" id="KW-0641">Proline biosynthesis</keyword>
<dbReference type="GO" id="GO:0005829">
    <property type="term" value="C:cytosol"/>
    <property type="evidence" value="ECO:0007669"/>
    <property type="project" value="TreeGrafter"/>
</dbReference>
<dbReference type="InterPro" id="IPR001048">
    <property type="entry name" value="Asp/Glu/Uridylate_kinase"/>
</dbReference>
<feature type="binding site" evidence="8">
    <location>
        <begin position="206"/>
        <end position="212"/>
    </location>
    <ligand>
        <name>ATP</name>
        <dbReference type="ChEBI" id="CHEBI:30616"/>
    </ligand>
</feature>
<keyword evidence="1 8" id="KW-0963">Cytoplasm</keyword>
<comment type="catalytic activity">
    <reaction evidence="8">
        <text>L-glutamate + ATP = L-glutamyl 5-phosphate + ADP</text>
        <dbReference type="Rhea" id="RHEA:14877"/>
        <dbReference type="ChEBI" id="CHEBI:29985"/>
        <dbReference type="ChEBI" id="CHEBI:30616"/>
        <dbReference type="ChEBI" id="CHEBI:58274"/>
        <dbReference type="ChEBI" id="CHEBI:456216"/>
        <dbReference type="EC" id="2.7.2.11"/>
    </reaction>
</comment>
<comment type="caution">
    <text evidence="10">The sequence shown here is derived from an EMBL/GenBank/DDBJ whole genome shotgun (WGS) entry which is preliminary data.</text>
</comment>
<keyword evidence="5 8" id="KW-0547">Nucleotide-binding</keyword>
<protein>
    <recommendedName>
        <fullName evidence="8">Glutamate 5-kinase</fullName>
        <ecNumber evidence="8">2.7.2.11</ecNumber>
    </recommendedName>
    <alternativeName>
        <fullName evidence="8">Gamma-glutamyl kinase</fullName>
        <shortName evidence="8">GK</shortName>
    </alternativeName>
</protein>
<name>A0A524RPQ7_9CHRO</name>
<dbReference type="GO" id="GO:0005524">
    <property type="term" value="F:ATP binding"/>
    <property type="evidence" value="ECO:0007669"/>
    <property type="project" value="UniProtKB-KW"/>
</dbReference>
<dbReference type="PRINTS" id="PR00474">
    <property type="entry name" value="GLU5KINASE"/>
</dbReference>
<dbReference type="UniPathway" id="UPA00098">
    <property type="reaction ID" value="UER00359"/>
</dbReference>
<feature type="binding site" evidence="8">
    <location>
        <position position="131"/>
    </location>
    <ligand>
        <name>substrate</name>
    </ligand>
</feature>
<organism evidence="10 11">
    <name type="scientific">Aphanocapsa feldmannii 277cV</name>
    <dbReference type="NCBI Taxonomy" id="2507553"/>
    <lineage>
        <taxon>Bacteria</taxon>
        <taxon>Bacillati</taxon>
        <taxon>Cyanobacteriota</taxon>
        <taxon>Cyanophyceae</taxon>
        <taxon>Oscillatoriophycideae</taxon>
        <taxon>Chroococcales</taxon>
        <taxon>Microcystaceae</taxon>
        <taxon>Aphanocapsa</taxon>
    </lineage>
</organism>
<feature type="binding site" evidence="8">
    <location>
        <position position="143"/>
    </location>
    <ligand>
        <name>substrate</name>
    </ligand>
</feature>
<dbReference type="InterPro" id="IPR001057">
    <property type="entry name" value="Glu/AcGlu_kinase"/>
</dbReference>